<evidence type="ECO:0000313" key="2">
    <source>
        <dbReference type="Proteomes" id="UP000029221"/>
    </source>
</evidence>
<dbReference type="STRING" id="319236.BST91_07775"/>
<dbReference type="EMBL" id="BBML01000002">
    <property type="protein sequence ID" value="GAK96509.1"/>
    <property type="molecule type" value="Genomic_DNA"/>
</dbReference>
<reference evidence="1" key="1">
    <citation type="journal article" date="2014" name="Genome Announc.">
        <title>Draft Genome Sequences of Marine Flavobacterium Nonlabens Strains NR17, NR24, NR27, NR32, NR33, and Ara13.</title>
        <authorList>
            <person name="Nakanishi M."/>
            <person name="Meirelles P."/>
            <person name="Suzuki R."/>
            <person name="Takatani N."/>
            <person name="Mino S."/>
            <person name="Suda W."/>
            <person name="Oshima K."/>
            <person name="Hattori M."/>
            <person name="Ohkuma M."/>
            <person name="Hosokawa M."/>
            <person name="Miyashita K."/>
            <person name="Thompson F.L."/>
            <person name="Niwa A."/>
            <person name="Sawabe T."/>
            <person name="Sawabe T."/>
        </authorList>
    </citation>
    <scope>NUCLEOTIDE SEQUENCE [LARGE SCALE GENOMIC DNA]</scope>
    <source>
        <strain evidence="1">JCM 19294</strain>
    </source>
</reference>
<proteinExistence type="predicted"/>
<gene>
    <name evidence="1" type="ORF">JCM19294_2022</name>
</gene>
<dbReference type="AlphaFoldDB" id="A0A090Q0C6"/>
<comment type="caution">
    <text evidence="1">The sequence shown here is derived from an EMBL/GenBank/DDBJ whole genome shotgun (WGS) entry which is preliminary data.</text>
</comment>
<protein>
    <recommendedName>
        <fullName evidence="3">HMA domain-containing protein</fullName>
    </recommendedName>
</protein>
<dbReference type="Proteomes" id="UP000029221">
    <property type="component" value="Unassembled WGS sequence"/>
</dbReference>
<accession>A0A090Q0C6</accession>
<evidence type="ECO:0000313" key="1">
    <source>
        <dbReference type="EMBL" id="GAK96509.1"/>
    </source>
</evidence>
<keyword evidence="2" id="KW-1185">Reference proteome</keyword>
<evidence type="ECO:0008006" key="3">
    <source>
        <dbReference type="Google" id="ProtNLM"/>
    </source>
</evidence>
<organism evidence="1 2">
    <name type="scientific">Nonlabens tegetincola</name>
    <dbReference type="NCBI Taxonomy" id="323273"/>
    <lineage>
        <taxon>Bacteria</taxon>
        <taxon>Pseudomonadati</taxon>
        <taxon>Bacteroidota</taxon>
        <taxon>Flavobacteriia</taxon>
        <taxon>Flavobacteriales</taxon>
        <taxon>Flavobacteriaceae</taxon>
        <taxon>Nonlabens</taxon>
    </lineage>
</organism>
<name>A0A090Q0C6_9FLAO</name>
<sequence length="65" mass="7141">MDGIKNIQLDISSSKLSFEYTSHNALEGLRSDLADMGYPISGESNTIVEKTKSYIQCAVGRLSKE</sequence>